<dbReference type="SMART" id="SM00679">
    <property type="entry name" value="CTNS"/>
    <property type="match status" value="2"/>
</dbReference>
<evidence type="ECO:0000256" key="4">
    <source>
        <dbReference type="ARBA" id="ARBA00022692"/>
    </source>
</evidence>
<dbReference type="GO" id="GO:0015293">
    <property type="term" value="F:symporter activity"/>
    <property type="evidence" value="ECO:0007669"/>
    <property type="project" value="UniProtKB-KW"/>
</dbReference>
<keyword evidence="7 11" id="KW-1133">Transmembrane helix</keyword>
<evidence type="ECO:0000313" key="13">
    <source>
        <dbReference type="Proteomes" id="UP001367676"/>
    </source>
</evidence>
<organism evidence="12 13">
    <name type="scientific">Parthenolecanium corni</name>
    <dbReference type="NCBI Taxonomy" id="536013"/>
    <lineage>
        <taxon>Eukaryota</taxon>
        <taxon>Metazoa</taxon>
        <taxon>Ecdysozoa</taxon>
        <taxon>Arthropoda</taxon>
        <taxon>Hexapoda</taxon>
        <taxon>Insecta</taxon>
        <taxon>Pterygota</taxon>
        <taxon>Neoptera</taxon>
        <taxon>Paraneoptera</taxon>
        <taxon>Hemiptera</taxon>
        <taxon>Sternorrhyncha</taxon>
        <taxon>Coccoidea</taxon>
        <taxon>Coccidae</taxon>
        <taxon>Parthenolecanium</taxon>
    </lineage>
</organism>
<dbReference type="GO" id="GO:0015184">
    <property type="term" value="F:L-cystine transmembrane transporter activity"/>
    <property type="evidence" value="ECO:0007669"/>
    <property type="project" value="TreeGrafter"/>
</dbReference>
<evidence type="ECO:0000256" key="1">
    <source>
        <dbReference type="ARBA" id="ARBA00004155"/>
    </source>
</evidence>
<evidence type="ECO:0000256" key="7">
    <source>
        <dbReference type="ARBA" id="ARBA00022989"/>
    </source>
</evidence>
<name>A0AAN9T6E1_9HEMI</name>
<keyword evidence="8 11" id="KW-0472">Membrane</keyword>
<dbReference type="PANTHER" id="PTHR13131">
    <property type="entry name" value="CYSTINOSIN"/>
    <property type="match status" value="1"/>
</dbReference>
<evidence type="ECO:0000256" key="10">
    <source>
        <dbReference type="ARBA" id="ARBA00048473"/>
    </source>
</evidence>
<feature type="transmembrane region" description="Helical" evidence="11">
    <location>
        <begin position="210"/>
        <end position="230"/>
    </location>
</feature>
<feature type="transmembrane region" description="Helical" evidence="11">
    <location>
        <begin position="236"/>
        <end position="254"/>
    </location>
</feature>
<evidence type="ECO:0000256" key="2">
    <source>
        <dbReference type="ARBA" id="ARBA00006855"/>
    </source>
</evidence>
<accession>A0AAN9T6E1</accession>
<evidence type="ECO:0000256" key="9">
    <source>
        <dbReference type="ARBA" id="ARBA00023228"/>
    </source>
</evidence>
<reference evidence="12 13" key="1">
    <citation type="submission" date="2024-03" db="EMBL/GenBank/DDBJ databases">
        <title>Adaptation during the transition from Ophiocordyceps entomopathogen to insect associate is accompanied by gene loss and intensified selection.</title>
        <authorList>
            <person name="Ward C.M."/>
            <person name="Onetto C.A."/>
            <person name="Borneman A.R."/>
        </authorList>
    </citation>
    <scope>NUCLEOTIDE SEQUENCE [LARGE SCALE GENOMIC DNA]</scope>
    <source>
        <strain evidence="12">AWRI1</strain>
        <tissue evidence="12">Single Adult Female</tissue>
    </source>
</reference>
<dbReference type="Gene3D" id="1.20.1280.290">
    <property type="match status" value="1"/>
</dbReference>
<dbReference type="NCBIfam" id="TIGR00951">
    <property type="entry name" value="2A43"/>
    <property type="match status" value="1"/>
</dbReference>
<comment type="caution">
    <text evidence="12">The sequence shown here is derived from an EMBL/GenBank/DDBJ whole genome shotgun (WGS) entry which is preliminary data.</text>
</comment>
<comment type="subcellular location">
    <subcellularLocation>
        <location evidence="1">Lysosome membrane</location>
        <topology evidence="1">Multi-pass membrane protein</topology>
    </subcellularLocation>
</comment>
<comment type="catalytic activity">
    <reaction evidence="10">
        <text>L-cystine(out) + H(+)(out) = L-cystine(in) + H(+)(in)</text>
        <dbReference type="Rhea" id="RHEA:66172"/>
        <dbReference type="ChEBI" id="CHEBI:15378"/>
        <dbReference type="ChEBI" id="CHEBI:35491"/>
    </reaction>
    <physiologicalReaction direction="left-to-right" evidence="10">
        <dbReference type="Rhea" id="RHEA:66173"/>
    </physiologicalReaction>
</comment>
<evidence type="ECO:0000256" key="8">
    <source>
        <dbReference type="ARBA" id="ARBA00023136"/>
    </source>
</evidence>
<dbReference type="Proteomes" id="UP001367676">
    <property type="component" value="Unassembled WGS sequence"/>
</dbReference>
<feature type="transmembrane region" description="Helical" evidence="11">
    <location>
        <begin position="309"/>
        <end position="328"/>
    </location>
</feature>
<feature type="transmembrane region" description="Helical" evidence="11">
    <location>
        <begin position="266"/>
        <end position="289"/>
    </location>
</feature>
<protein>
    <recommendedName>
        <fullName evidence="14">Cystinosin</fullName>
    </recommendedName>
</protein>
<keyword evidence="6" id="KW-0769">Symport</keyword>
<evidence type="ECO:0000313" key="12">
    <source>
        <dbReference type="EMBL" id="KAK7571061.1"/>
    </source>
</evidence>
<keyword evidence="3" id="KW-0813">Transport</keyword>
<keyword evidence="4 11" id="KW-0812">Transmembrane</keyword>
<comment type="similarity">
    <text evidence="2">Belongs to the cystinosin family.</text>
</comment>
<dbReference type="InterPro" id="IPR006603">
    <property type="entry name" value="PQ-loop_rpt"/>
</dbReference>
<dbReference type="GO" id="GO:0005765">
    <property type="term" value="C:lysosomal membrane"/>
    <property type="evidence" value="ECO:0007669"/>
    <property type="project" value="UniProtKB-SubCell"/>
</dbReference>
<feature type="transmembrane region" description="Helical" evidence="11">
    <location>
        <begin position="126"/>
        <end position="147"/>
    </location>
</feature>
<keyword evidence="13" id="KW-1185">Reference proteome</keyword>
<keyword evidence="9" id="KW-0458">Lysosome</keyword>
<dbReference type="InterPro" id="IPR005282">
    <property type="entry name" value="LC_transporter"/>
</dbReference>
<dbReference type="PANTHER" id="PTHR13131:SF5">
    <property type="entry name" value="CYSTINOSIN"/>
    <property type="match status" value="1"/>
</dbReference>
<sequence length="349" mass="40101">MPDSVELTPKACAEVVLSLIGATLNNKVIYLRPDYQEIATVNPSNITTVSSKKSWVVQICAQEAGYTVVSATTDPGEESEAYFLHVVVTKYQWLKIISSIVGWIYFLAWSVSFYPQIYENYVRKSVVGLNFDFVALNLVGFALYSIYNCGMYYVSFLQYEYFDRHPKGLNPVQFNDVFFSVHAFLATVFVIVQCYFFERGDQTVSTIAKMILVVYYTIVLITGVLAYMHRIHWLDFLYYCSFIKLSVTLIKYIPQAVMNYTRKTTSGWSIGNVLFDFVGGSFSMLQMLLDGYNYNDWDNIFGDPTKFGLGMFSVAFDLFFMYQHYILYRHEPSILTDTQVTDVESKSES</sequence>
<dbReference type="Pfam" id="PF04193">
    <property type="entry name" value="PQ-loop"/>
    <property type="match status" value="2"/>
</dbReference>
<evidence type="ECO:0000256" key="6">
    <source>
        <dbReference type="ARBA" id="ARBA00022847"/>
    </source>
</evidence>
<dbReference type="EMBL" id="JBBCAQ010000041">
    <property type="protein sequence ID" value="KAK7571061.1"/>
    <property type="molecule type" value="Genomic_DNA"/>
</dbReference>
<evidence type="ECO:0000256" key="3">
    <source>
        <dbReference type="ARBA" id="ARBA00022448"/>
    </source>
</evidence>
<keyword evidence="5" id="KW-0677">Repeat</keyword>
<gene>
    <name evidence="12" type="ORF">V9T40_014665</name>
</gene>
<proteinExistence type="inferred from homology"/>
<evidence type="ECO:0000256" key="5">
    <source>
        <dbReference type="ARBA" id="ARBA00022737"/>
    </source>
</evidence>
<dbReference type="FunFam" id="1.20.1280.290:FF:000016">
    <property type="entry name" value="Cystinosin homolog"/>
    <property type="match status" value="1"/>
</dbReference>
<evidence type="ECO:0000256" key="11">
    <source>
        <dbReference type="SAM" id="Phobius"/>
    </source>
</evidence>
<dbReference type="AlphaFoldDB" id="A0AAN9T6E1"/>
<evidence type="ECO:0008006" key="14">
    <source>
        <dbReference type="Google" id="ProtNLM"/>
    </source>
</evidence>
<feature type="transmembrane region" description="Helical" evidence="11">
    <location>
        <begin position="93"/>
        <end position="114"/>
    </location>
</feature>
<feature type="transmembrane region" description="Helical" evidence="11">
    <location>
        <begin position="177"/>
        <end position="198"/>
    </location>
</feature>